<dbReference type="AlphaFoldDB" id="A0AAV9DHL7"/>
<protein>
    <recommendedName>
        <fullName evidence="3">YkgJ family cysteine cluster protein</fullName>
    </recommendedName>
</protein>
<keyword evidence="2" id="KW-1185">Reference proteome</keyword>
<dbReference type="Proteomes" id="UP001180020">
    <property type="component" value="Unassembled WGS sequence"/>
</dbReference>
<gene>
    <name evidence="1" type="ORF">QJS10_CPB13g01731</name>
</gene>
<evidence type="ECO:0000313" key="2">
    <source>
        <dbReference type="Proteomes" id="UP001180020"/>
    </source>
</evidence>
<dbReference type="PANTHER" id="PTHR36791">
    <property type="entry name" value="OS03G0363400 PROTEIN"/>
    <property type="match status" value="1"/>
</dbReference>
<accession>A0AAV9DHL7</accession>
<reference evidence="1" key="1">
    <citation type="journal article" date="2023" name="Nat. Commun.">
        <title>Diploid and tetraploid genomes of Acorus and the evolution of monocots.</title>
        <authorList>
            <person name="Ma L."/>
            <person name="Liu K.W."/>
            <person name="Li Z."/>
            <person name="Hsiao Y.Y."/>
            <person name="Qi Y."/>
            <person name="Fu T."/>
            <person name="Tang G.D."/>
            <person name="Zhang D."/>
            <person name="Sun W.H."/>
            <person name="Liu D.K."/>
            <person name="Li Y."/>
            <person name="Chen G.Z."/>
            <person name="Liu X.D."/>
            <person name="Liao X.Y."/>
            <person name="Jiang Y.T."/>
            <person name="Yu X."/>
            <person name="Hao Y."/>
            <person name="Huang J."/>
            <person name="Zhao X.W."/>
            <person name="Ke S."/>
            <person name="Chen Y.Y."/>
            <person name="Wu W.L."/>
            <person name="Hsu J.L."/>
            <person name="Lin Y.F."/>
            <person name="Huang M.D."/>
            <person name="Li C.Y."/>
            <person name="Huang L."/>
            <person name="Wang Z.W."/>
            <person name="Zhao X."/>
            <person name="Zhong W.Y."/>
            <person name="Peng D.H."/>
            <person name="Ahmad S."/>
            <person name="Lan S."/>
            <person name="Zhang J.S."/>
            <person name="Tsai W.C."/>
            <person name="Van de Peer Y."/>
            <person name="Liu Z.J."/>
        </authorList>
    </citation>
    <scope>NUCLEOTIDE SEQUENCE</scope>
    <source>
        <strain evidence="1">CP</strain>
    </source>
</reference>
<evidence type="ECO:0000313" key="1">
    <source>
        <dbReference type="EMBL" id="KAK1300837.1"/>
    </source>
</evidence>
<reference evidence="1" key="2">
    <citation type="submission" date="2023-06" db="EMBL/GenBank/DDBJ databases">
        <authorList>
            <person name="Ma L."/>
            <person name="Liu K.-W."/>
            <person name="Li Z."/>
            <person name="Hsiao Y.-Y."/>
            <person name="Qi Y."/>
            <person name="Fu T."/>
            <person name="Tang G."/>
            <person name="Zhang D."/>
            <person name="Sun W.-H."/>
            <person name="Liu D.-K."/>
            <person name="Li Y."/>
            <person name="Chen G.-Z."/>
            <person name="Liu X.-D."/>
            <person name="Liao X.-Y."/>
            <person name="Jiang Y.-T."/>
            <person name="Yu X."/>
            <person name="Hao Y."/>
            <person name="Huang J."/>
            <person name="Zhao X.-W."/>
            <person name="Ke S."/>
            <person name="Chen Y.-Y."/>
            <person name="Wu W.-L."/>
            <person name="Hsu J.-L."/>
            <person name="Lin Y.-F."/>
            <person name="Huang M.-D."/>
            <person name="Li C.-Y."/>
            <person name="Huang L."/>
            <person name="Wang Z.-W."/>
            <person name="Zhao X."/>
            <person name="Zhong W.-Y."/>
            <person name="Peng D.-H."/>
            <person name="Ahmad S."/>
            <person name="Lan S."/>
            <person name="Zhang J.-S."/>
            <person name="Tsai W.-C."/>
            <person name="Van De Peer Y."/>
            <person name="Liu Z.-J."/>
        </authorList>
    </citation>
    <scope>NUCLEOTIDE SEQUENCE</scope>
    <source>
        <strain evidence="1">CP</strain>
        <tissue evidence="1">Leaves</tissue>
    </source>
</reference>
<evidence type="ECO:0008006" key="3">
    <source>
        <dbReference type="Google" id="ProtNLM"/>
    </source>
</evidence>
<dbReference type="EMBL" id="JAUJYO010000013">
    <property type="protein sequence ID" value="KAK1300837.1"/>
    <property type="molecule type" value="Genomic_DNA"/>
</dbReference>
<sequence>MEQPFSCVVSASLTWTNPSPRHLDGQWVDRIEEDMLLVLGNGRGSSSIPAALFSVSCGRRTKKVQKRPPGQVPTAGEGLGRGAFEGGPITWRCVEGCGACCKLDKGPSFLTPEEIFSDPSDVRLYRSMVGPDGWCIHYDQPSRTCSIYQGSARTPSKPFMVPTLGS</sequence>
<dbReference type="Pfam" id="PF03692">
    <property type="entry name" value="CxxCxxCC"/>
    <property type="match status" value="1"/>
</dbReference>
<proteinExistence type="predicted"/>
<dbReference type="InterPro" id="IPR005358">
    <property type="entry name" value="Puta_zinc/iron-chelating_dom"/>
</dbReference>
<organism evidence="1 2">
    <name type="scientific">Acorus calamus</name>
    <name type="common">Sweet flag</name>
    <dbReference type="NCBI Taxonomy" id="4465"/>
    <lineage>
        <taxon>Eukaryota</taxon>
        <taxon>Viridiplantae</taxon>
        <taxon>Streptophyta</taxon>
        <taxon>Embryophyta</taxon>
        <taxon>Tracheophyta</taxon>
        <taxon>Spermatophyta</taxon>
        <taxon>Magnoliopsida</taxon>
        <taxon>Liliopsida</taxon>
        <taxon>Acoraceae</taxon>
        <taxon>Acorus</taxon>
    </lineage>
</organism>
<dbReference type="PANTHER" id="PTHR36791:SF2">
    <property type="entry name" value="OS03G0363400 PROTEIN"/>
    <property type="match status" value="1"/>
</dbReference>
<comment type="caution">
    <text evidence="1">The sequence shown here is derived from an EMBL/GenBank/DDBJ whole genome shotgun (WGS) entry which is preliminary data.</text>
</comment>
<name>A0AAV9DHL7_ACOCL</name>